<evidence type="ECO:0000256" key="5">
    <source>
        <dbReference type="ARBA" id="ARBA00023136"/>
    </source>
</evidence>
<reference evidence="9 10" key="1">
    <citation type="submission" date="2023-09" db="EMBL/GenBank/DDBJ databases">
        <title>Thioclava shenzhenensis sp. nov., a multidrug resistant bacteria-antagonizing species isolated from coastal seawater.</title>
        <authorList>
            <person name="Long M."/>
        </authorList>
    </citation>
    <scope>NUCLEOTIDE SEQUENCE [LARGE SCALE GENOMIC DNA]</scope>
    <source>
        <strain evidence="9 10">FTW29</strain>
        <plasmid evidence="9 10">unnamed1</plasmid>
    </source>
</reference>
<keyword evidence="3 7" id="KW-0812">Transmembrane</keyword>
<dbReference type="PANTHER" id="PTHR30509:SF9">
    <property type="entry name" value="MULTIDRUG RESISTANCE PROTEIN MDTO"/>
    <property type="match status" value="1"/>
</dbReference>
<evidence type="ECO:0000313" key="10">
    <source>
        <dbReference type="Proteomes" id="UP001623290"/>
    </source>
</evidence>
<comment type="similarity">
    <text evidence="6">Belongs to the YccS/YhfK family.</text>
</comment>
<dbReference type="Pfam" id="PF13515">
    <property type="entry name" value="FUSC_2"/>
    <property type="match status" value="1"/>
</dbReference>
<evidence type="ECO:0000256" key="3">
    <source>
        <dbReference type="ARBA" id="ARBA00022692"/>
    </source>
</evidence>
<keyword evidence="5 7" id="KW-0472">Membrane</keyword>
<feature type="transmembrane region" description="Helical" evidence="7">
    <location>
        <begin position="145"/>
        <end position="161"/>
    </location>
</feature>
<protein>
    <submittedName>
        <fullName evidence="9">FUSC family protein</fullName>
    </submittedName>
</protein>
<organism evidence="9 10">
    <name type="scientific">Thioclava litoralis</name>
    <dbReference type="NCBI Taxonomy" id="3076557"/>
    <lineage>
        <taxon>Bacteria</taxon>
        <taxon>Pseudomonadati</taxon>
        <taxon>Pseudomonadota</taxon>
        <taxon>Alphaproteobacteria</taxon>
        <taxon>Rhodobacterales</taxon>
        <taxon>Paracoccaceae</taxon>
        <taxon>Thioclava</taxon>
    </lineage>
</organism>
<evidence type="ECO:0000256" key="1">
    <source>
        <dbReference type="ARBA" id="ARBA00004651"/>
    </source>
</evidence>
<sequence>MASPFFTGPENGRPPSPAAHRSLIYRMARRLEGYSIGMVPEFIGVAEGLRASLAFAVMVLTAAASGEPKLLWAAFAAFWVCLCDPGGRDRTRIRAMGAFVAAGTLAAFLGAASAGLGPLYASLTLIPLIFLPALGGIFGPSGAQSGTLICVVGGVAVGFPNDPVASLHLAGAFLVGGIWALVFSFWIWKLRSQGPARRAIASVFTRLAEMNSAMAARLGREEILGAAEPEYRRALRAAIERARGTILGLGNGHTQFMAELGSADRIFASMIALDHMLSDPLSPEEEAPLREQLARIGALLSEAQMQSMTRHPHPERLVWEAEDLARAADRAGARSQAVVRNLAEAFLRFAEHLRGDSLSGSAPQQDGTPRPSWRQIPDATLRHALRLTVAVVVTYLVCVALEMKYFYWATMATIVVLQPALSTTWPRMLERVLGSITGGLFAAGLLALSPGQLPLLAVIIPTSAITIAFKRVNYTIFTIGVSALFVLVTELVMPNHGIALSRALDNILGSVIAFIVGATLWPGRAEPHFRDILAQAVQANMDYAAAAVGSTSLPEPVDALRRQAGLESTNAETIRQRKLMEGRRGADQLNAAGDVLGALRVLAGAVTTHALISPEADPEKEHLLRQTAQSFADAIRHAGDASLPALPAQTSPTDLRKALELLQNRLDLYLKA</sequence>
<comment type="subcellular location">
    <subcellularLocation>
        <location evidence="1">Cell membrane</location>
        <topology evidence="1">Multi-pass membrane protein</topology>
    </subcellularLocation>
</comment>
<geneLocation type="plasmid" evidence="9 10">
    <name>unnamed1</name>
</geneLocation>
<evidence type="ECO:0000256" key="7">
    <source>
        <dbReference type="SAM" id="Phobius"/>
    </source>
</evidence>
<dbReference type="EMBL" id="CP135444">
    <property type="protein sequence ID" value="WRY35238.1"/>
    <property type="molecule type" value="Genomic_DNA"/>
</dbReference>
<accession>A0ABZ1E2E4</accession>
<feature type="domain" description="Integral membrane bound transporter" evidence="8">
    <location>
        <begin position="395"/>
        <end position="516"/>
    </location>
</feature>
<keyword evidence="9" id="KW-0614">Plasmid</keyword>
<name>A0ABZ1E2E4_9RHOB</name>
<dbReference type="PANTHER" id="PTHR30509">
    <property type="entry name" value="P-HYDROXYBENZOIC ACID EFFLUX PUMP SUBUNIT-RELATED"/>
    <property type="match status" value="1"/>
</dbReference>
<feature type="transmembrane region" description="Helical" evidence="7">
    <location>
        <begin position="70"/>
        <end position="86"/>
    </location>
</feature>
<feature type="transmembrane region" description="Helical" evidence="7">
    <location>
        <begin position="438"/>
        <end position="460"/>
    </location>
</feature>
<feature type="transmembrane region" description="Helical" evidence="7">
    <location>
        <begin position="407"/>
        <end position="426"/>
    </location>
</feature>
<keyword evidence="2" id="KW-1003">Cell membrane</keyword>
<gene>
    <name evidence="9" type="ORF">RPE78_15480</name>
</gene>
<keyword evidence="10" id="KW-1185">Reference proteome</keyword>
<evidence type="ECO:0000313" key="9">
    <source>
        <dbReference type="EMBL" id="WRY35238.1"/>
    </source>
</evidence>
<feature type="transmembrane region" description="Helical" evidence="7">
    <location>
        <begin position="167"/>
        <end position="188"/>
    </location>
</feature>
<dbReference type="InterPro" id="IPR049453">
    <property type="entry name" value="Memb_transporter_dom"/>
</dbReference>
<dbReference type="Proteomes" id="UP001623290">
    <property type="component" value="Plasmid unnamed1"/>
</dbReference>
<feature type="transmembrane region" description="Helical" evidence="7">
    <location>
        <begin position="93"/>
        <end position="113"/>
    </location>
</feature>
<evidence type="ECO:0000256" key="6">
    <source>
        <dbReference type="ARBA" id="ARBA00043993"/>
    </source>
</evidence>
<evidence type="ECO:0000259" key="8">
    <source>
        <dbReference type="Pfam" id="PF13515"/>
    </source>
</evidence>
<dbReference type="RefSeq" id="WP_330646992.1">
    <property type="nucleotide sequence ID" value="NZ_CP135444.1"/>
</dbReference>
<feature type="transmembrane region" description="Helical" evidence="7">
    <location>
        <begin position="472"/>
        <end position="492"/>
    </location>
</feature>
<feature type="transmembrane region" description="Helical" evidence="7">
    <location>
        <begin position="384"/>
        <end position="401"/>
    </location>
</feature>
<evidence type="ECO:0000256" key="4">
    <source>
        <dbReference type="ARBA" id="ARBA00022989"/>
    </source>
</evidence>
<proteinExistence type="inferred from homology"/>
<evidence type="ECO:0000256" key="2">
    <source>
        <dbReference type="ARBA" id="ARBA00022475"/>
    </source>
</evidence>
<keyword evidence="4 7" id="KW-1133">Transmembrane helix</keyword>